<dbReference type="GO" id="GO:0022857">
    <property type="term" value="F:transmembrane transporter activity"/>
    <property type="evidence" value="ECO:0007669"/>
    <property type="project" value="InterPro"/>
</dbReference>
<dbReference type="EMBL" id="SNZK01000011">
    <property type="protein sequence ID" value="TDR51775.1"/>
    <property type="molecule type" value="Genomic_DNA"/>
</dbReference>
<feature type="transmembrane region" description="Helical" evidence="7">
    <location>
        <begin position="175"/>
        <end position="196"/>
    </location>
</feature>
<dbReference type="PRINTS" id="PR01036">
    <property type="entry name" value="TCRTETB"/>
</dbReference>
<keyword evidence="5 7" id="KW-1133">Transmembrane helix</keyword>
<dbReference type="RefSeq" id="WP_036071893.1">
    <property type="nucleotide sequence ID" value="NZ_JAARQJ010000016.1"/>
</dbReference>
<feature type="transmembrane region" description="Helical" evidence="7">
    <location>
        <begin position="61"/>
        <end position="81"/>
    </location>
</feature>
<gene>
    <name evidence="9" type="ORF">DFP96_11181</name>
</gene>
<feature type="domain" description="Major facilitator superfamily (MFS) profile" evidence="8">
    <location>
        <begin position="23"/>
        <end position="485"/>
    </location>
</feature>
<feature type="transmembrane region" description="Helical" evidence="7">
    <location>
        <begin position="461"/>
        <end position="480"/>
    </location>
</feature>
<evidence type="ECO:0000256" key="4">
    <source>
        <dbReference type="ARBA" id="ARBA00022692"/>
    </source>
</evidence>
<dbReference type="CDD" id="cd17503">
    <property type="entry name" value="MFS_LmrB_MDR_like"/>
    <property type="match status" value="1"/>
</dbReference>
<feature type="transmembrane region" description="Helical" evidence="7">
    <location>
        <begin position="366"/>
        <end position="388"/>
    </location>
</feature>
<comment type="subcellular location">
    <subcellularLocation>
        <location evidence="1">Cell membrane</location>
        <topology evidence="1">Multi-pass membrane protein</topology>
    </subcellularLocation>
</comment>
<dbReference type="InterPro" id="IPR004638">
    <property type="entry name" value="EmrB-like"/>
</dbReference>
<keyword evidence="2" id="KW-0813">Transport</keyword>
<evidence type="ECO:0000313" key="10">
    <source>
        <dbReference type="Proteomes" id="UP000295558"/>
    </source>
</evidence>
<organism evidence="9 10">
    <name type="scientific">Listeria rocourtiae</name>
    <dbReference type="NCBI Taxonomy" id="647910"/>
    <lineage>
        <taxon>Bacteria</taxon>
        <taxon>Bacillati</taxon>
        <taxon>Bacillota</taxon>
        <taxon>Bacilli</taxon>
        <taxon>Bacillales</taxon>
        <taxon>Listeriaceae</taxon>
        <taxon>Listeria</taxon>
    </lineage>
</organism>
<dbReference type="AlphaFoldDB" id="A0A4R6ZHY2"/>
<evidence type="ECO:0000256" key="5">
    <source>
        <dbReference type="ARBA" id="ARBA00022989"/>
    </source>
</evidence>
<dbReference type="InterPro" id="IPR036259">
    <property type="entry name" value="MFS_trans_sf"/>
</dbReference>
<evidence type="ECO:0000259" key="8">
    <source>
        <dbReference type="PROSITE" id="PS50850"/>
    </source>
</evidence>
<reference evidence="9 10" key="1">
    <citation type="submission" date="2019-03" db="EMBL/GenBank/DDBJ databases">
        <title>Genomic Encyclopedia of Type Strains, Phase III (KMG-III): the genomes of soil and plant-associated and newly described type strains.</title>
        <authorList>
            <person name="Whitman W."/>
        </authorList>
    </citation>
    <scope>NUCLEOTIDE SEQUENCE [LARGE SCALE GENOMIC DNA]</scope>
    <source>
        <strain evidence="9 10">CECT 7972</strain>
    </source>
</reference>
<feature type="transmembrane region" description="Helical" evidence="7">
    <location>
        <begin position="118"/>
        <end position="139"/>
    </location>
</feature>
<keyword evidence="10" id="KW-1185">Reference proteome</keyword>
<feature type="transmembrane region" description="Helical" evidence="7">
    <location>
        <begin position="88"/>
        <end position="106"/>
    </location>
</feature>
<feature type="transmembrane region" description="Helical" evidence="7">
    <location>
        <begin position="239"/>
        <end position="256"/>
    </location>
</feature>
<dbReference type="Pfam" id="PF07690">
    <property type="entry name" value="MFS_1"/>
    <property type="match status" value="1"/>
</dbReference>
<evidence type="ECO:0000256" key="6">
    <source>
        <dbReference type="ARBA" id="ARBA00023136"/>
    </source>
</evidence>
<protein>
    <submittedName>
        <fullName evidence="9">EmrB/QacA subfamily drug resistance transporter</fullName>
    </submittedName>
</protein>
<keyword evidence="6 7" id="KW-0472">Membrane</keyword>
<evidence type="ECO:0000256" key="2">
    <source>
        <dbReference type="ARBA" id="ARBA00022448"/>
    </source>
</evidence>
<dbReference type="NCBIfam" id="TIGR00711">
    <property type="entry name" value="efflux_EmrB"/>
    <property type="match status" value="1"/>
</dbReference>
<feature type="transmembrane region" description="Helical" evidence="7">
    <location>
        <begin position="208"/>
        <end position="227"/>
    </location>
</feature>
<dbReference type="Proteomes" id="UP000295558">
    <property type="component" value="Unassembled WGS sequence"/>
</dbReference>
<dbReference type="PROSITE" id="PS50850">
    <property type="entry name" value="MFS"/>
    <property type="match status" value="1"/>
</dbReference>
<evidence type="ECO:0000256" key="7">
    <source>
        <dbReference type="SAM" id="Phobius"/>
    </source>
</evidence>
<dbReference type="STRING" id="1265846.PROCOU_10893"/>
<proteinExistence type="predicted"/>
<dbReference type="OrthoDB" id="9816041at2"/>
<dbReference type="Gene3D" id="1.20.1720.10">
    <property type="entry name" value="Multidrug resistance protein D"/>
    <property type="match status" value="1"/>
</dbReference>
<name>A0A4R6ZHY2_9LIST</name>
<dbReference type="PANTHER" id="PTHR42718:SF24">
    <property type="entry name" value="MAJOR FACILITATOR SUPERFAMILY (MFS) PROFILE DOMAIN-CONTAINING PROTEIN"/>
    <property type="match status" value="1"/>
</dbReference>
<dbReference type="Gene3D" id="1.20.1250.20">
    <property type="entry name" value="MFS general substrate transporter like domains"/>
    <property type="match status" value="1"/>
</dbReference>
<dbReference type="SUPFAM" id="SSF103473">
    <property type="entry name" value="MFS general substrate transporter"/>
    <property type="match status" value="1"/>
</dbReference>
<feature type="transmembrane region" description="Helical" evidence="7">
    <location>
        <begin position="146"/>
        <end position="169"/>
    </location>
</feature>
<accession>A0A4R6ZHY2</accession>
<keyword evidence="3" id="KW-1003">Cell membrane</keyword>
<evidence type="ECO:0000256" key="1">
    <source>
        <dbReference type="ARBA" id="ARBA00004651"/>
    </source>
</evidence>
<feature type="transmembrane region" description="Helical" evidence="7">
    <location>
        <begin position="341"/>
        <end position="360"/>
    </location>
</feature>
<sequence length="493" mass="52966">MTQTAHAEQPVDIHGKPYNRMLLMTVMLVGAFVAILNQTILSTALPHIMVDLNITASTGQWLTTAFLLTNGIMIPITAMLIGKINSKTLFLTAMIVFTVGTVISAFSDSFALLLTGRIIQAAGAGILMPLMQTIFLLIFPPDRRGAAMGMVGLVIAFAPAIGPTLSGWIVDSYDWHMLFIILIPIAVLDIIFAFFAMRKVVELTNPKIDIISIALSTIGFGALLYGFSSAGTDGWTDGLVITMFIVGAIGLVLFIWRQLKMEKPMLELRVFQSPVFTLSTIISAIVMMSMIGAEIVLPLYIQNILGETALHSGLLLLPGAIVMGVMSPITGIIFDKIGPKLLAITGMTLLVAGTIPFMFLTKDTSTMYIIVFYAVRFFGISMVMMPMSTAGMNSLPLNMMSHGTAVNNTIRQVAGSIGTAILITVLSNVTKDNMPGKALAMSDPQAFQNQAMTANLDGMKAAFLVAVAFAVVGLILSLFVKDIRPQGKKTVTK</sequence>
<evidence type="ECO:0000256" key="3">
    <source>
        <dbReference type="ARBA" id="ARBA00022475"/>
    </source>
</evidence>
<feature type="transmembrane region" description="Helical" evidence="7">
    <location>
        <begin position="21"/>
        <end position="41"/>
    </location>
</feature>
<dbReference type="GO" id="GO:0005886">
    <property type="term" value="C:plasma membrane"/>
    <property type="evidence" value="ECO:0007669"/>
    <property type="project" value="UniProtKB-SubCell"/>
</dbReference>
<feature type="transmembrane region" description="Helical" evidence="7">
    <location>
        <begin position="276"/>
        <end position="301"/>
    </location>
</feature>
<dbReference type="InterPro" id="IPR020846">
    <property type="entry name" value="MFS_dom"/>
</dbReference>
<dbReference type="InterPro" id="IPR011701">
    <property type="entry name" value="MFS"/>
</dbReference>
<feature type="transmembrane region" description="Helical" evidence="7">
    <location>
        <begin position="313"/>
        <end position="334"/>
    </location>
</feature>
<dbReference type="PANTHER" id="PTHR42718">
    <property type="entry name" value="MAJOR FACILITATOR SUPERFAMILY MULTIDRUG TRANSPORTER MFSC"/>
    <property type="match status" value="1"/>
</dbReference>
<evidence type="ECO:0000313" key="9">
    <source>
        <dbReference type="EMBL" id="TDR51775.1"/>
    </source>
</evidence>
<keyword evidence="4 7" id="KW-0812">Transmembrane</keyword>
<feature type="transmembrane region" description="Helical" evidence="7">
    <location>
        <begin position="409"/>
        <end position="429"/>
    </location>
</feature>
<comment type="caution">
    <text evidence="9">The sequence shown here is derived from an EMBL/GenBank/DDBJ whole genome shotgun (WGS) entry which is preliminary data.</text>
</comment>